<keyword evidence="2" id="KW-0812">Transmembrane</keyword>
<sequence>MAPAGGPHPVTSPPQPRPRSSRSELAGIALVLGACACFSALDTTTKAVSPFVPLLMALWFRYAFQAVATTAIVLPWRGWGVLRTRHLPFQCLRGLLLLTSSLLAFLSLRYMPVGEFTAIVMMAPLAVTLLAATVLKEHVSAVRWTLVAGGFAGTLVIIRPGGESFSWAMLLPLGLVVSNAWFQVLTSRLARTEDPVTMHLYTGWVGTLLASLALPFVWTSLGSGWHWAGLCFMGLAATVGHFMLILAFRNASASTLTPYLYSQIGFAMLGGWLAFNHVPDGWSLLGMALIAACGAAGAWVTVRESRAPALQTAKA</sequence>
<protein>
    <submittedName>
        <fullName evidence="4">DMT family transporter</fullName>
    </submittedName>
</protein>
<evidence type="ECO:0000313" key="4">
    <source>
        <dbReference type="EMBL" id="TFZ02499.1"/>
    </source>
</evidence>
<gene>
    <name evidence="4" type="ORF">EZ313_14655</name>
</gene>
<accession>A0A4Z0BWY7</accession>
<name>A0A4Z0BWY7_9BURK</name>
<dbReference type="Pfam" id="PF00892">
    <property type="entry name" value="EamA"/>
    <property type="match status" value="1"/>
</dbReference>
<feature type="transmembrane region" description="Helical" evidence="2">
    <location>
        <begin position="165"/>
        <end position="186"/>
    </location>
</feature>
<evidence type="ECO:0000259" key="3">
    <source>
        <dbReference type="Pfam" id="PF00892"/>
    </source>
</evidence>
<keyword evidence="5" id="KW-1185">Reference proteome</keyword>
<dbReference type="PANTHER" id="PTHR22911">
    <property type="entry name" value="ACYL-MALONYL CONDENSING ENZYME-RELATED"/>
    <property type="match status" value="1"/>
</dbReference>
<keyword evidence="2" id="KW-0472">Membrane</keyword>
<feature type="transmembrane region" description="Helical" evidence="2">
    <location>
        <begin position="224"/>
        <end position="247"/>
    </location>
</feature>
<dbReference type="OrthoDB" id="8584557at2"/>
<evidence type="ECO:0000256" key="2">
    <source>
        <dbReference type="SAM" id="Phobius"/>
    </source>
</evidence>
<keyword evidence="2" id="KW-1133">Transmembrane helix</keyword>
<dbReference type="InterPro" id="IPR000620">
    <property type="entry name" value="EamA_dom"/>
</dbReference>
<dbReference type="Proteomes" id="UP000298180">
    <property type="component" value="Unassembled WGS sequence"/>
</dbReference>
<dbReference type="GO" id="GO:0016020">
    <property type="term" value="C:membrane"/>
    <property type="evidence" value="ECO:0007669"/>
    <property type="project" value="InterPro"/>
</dbReference>
<organism evidence="4 5">
    <name type="scientific">Ramlibacter henchirensis</name>
    <dbReference type="NCBI Taxonomy" id="204072"/>
    <lineage>
        <taxon>Bacteria</taxon>
        <taxon>Pseudomonadati</taxon>
        <taxon>Pseudomonadota</taxon>
        <taxon>Betaproteobacteria</taxon>
        <taxon>Burkholderiales</taxon>
        <taxon>Comamonadaceae</taxon>
        <taxon>Ramlibacter</taxon>
    </lineage>
</organism>
<feature type="transmembrane region" description="Helical" evidence="2">
    <location>
        <begin position="116"/>
        <end position="135"/>
    </location>
</feature>
<evidence type="ECO:0000313" key="5">
    <source>
        <dbReference type="Proteomes" id="UP000298180"/>
    </source>
</evidence>
<dbReference type="EMBL" id="SMLM01000002">
    <property type="protein sequence ID" value="TFZ02499.1"/>
    <property type="molecule type" value="Genomic_DNA"/>
</dbReference>
<feature type="domain" description="EamA" evidence="3">
    <location>
        <begin position="26"/>
        <end position="158"/>
    </location>
</feature>
<dbReference type="SUPFAM" id="SSF103481">
    <property type="entry name" value="Multidrug resistance efflux transporter EmrE"/>
    <property type="match status" value="2"/>
</dbReference>
<feature type="region of interest" description="Disordered" evidence="1">
    <location>
        <begin position="1"/>
        <end position="21"/>
    </location>
</feature>
<reference evidence="4 5" key="1">
    <citation type="submission" date="2019-03" db="EMBL/GenBank/DDBJ databases">
        <title>Ramlibacter henchirensis DSM 14656, whole genome shotgun sequence.</title>
        <authorList>
            <person name="Zhang X."/>
            <person name="Feng G."/>
            <person name="Zhu H."/>
        </authorList>
    </citation>
    <scope>NUCLEOTIDE SEQUENCE [LARGE SCALE GENOMIC DNA]</scope>
    <source>
        <strain evidence="4 5">DSM 14656</strain>
    </source>
</reference>
<feature type="transmembrane region" description="Helical" evidence="2">
    <location>
        <begin position="62"/>
        <end position="79"/>
    </location>
</feature>
<feature type="transmembrane region" description="Helical" evidence="2">
    <location>
        <begin position="142"/>
        <end position="159"/>
    </location>
</feature>
<feature type="transmembrane region" description="Helical" evidence="2">
    <location>
        <begin position="281"/>
        <end position="302"/>
    </location>
</feature>
<feature type="transmembrane region" description="Helical" evidence="2">
    <location>
        <begin position="91"/>
        <end position="110"/>
    </location>
</feature>
<feature type="transmembrane region" description="Helical" evidence="2">
    <location>
        <begin position="259"/>
        <end position="275"/>
    </location>
</feature>
<proteinExistence type="predicted"/>
<evidence type="ECO:0000256" key="1">
    <source>
        <dbReference type="SAM" id="MobiDB-lite"/>
    </source>
</evidence>
<dbReference type="InterPro" id="IPR037185">
    <property type="entry name" value="EmrE-like"/>
</dbReference>
<comment type="caution">
    <text evidence="4">The sequence shown here is derived from an EMBL/GenBank/DDBJ whole genome shotgun (WGS) entry which is preliminary data.</text>
</comment>
<dbReference type="AlphaFoldDB" id="A0A4Z0BWY7"/>
<feature type="transmembrane region" description="Helical" evidence="2">
    <location>
        <begin position="198"/>
        <end position="218"/>
    </location>
</feature>
<dbReference type="PANTHER" id="PTHR22911:SF103">
    <property type="entry name" value="BLR2811 PROTEIN"/>
    <property type="match status" value="1"/>
</dbReference>